<reference evidence="4 5" key="1">
    <citation type="submission" date="2016-10" db="EMBL/GenBank/DDBJ databases">
        <authorList>
            <person name="de Groot N.N."/>
        </authorList>
    </citation>
    <scope>NUCLEOTIDE SEQUENCE [LARGE SCALE GENOMIC DNA]</scope>
    <source>
        <strain evidence="4 5">MP1X4</strain>
    </source>
</reference>
<dbReference type="Gene3D" id="3.55.50.30">
    <property type="match status" value="1"/>
</dbReference>
<dbReference type="PANTHER" id="PTHR30273:SF2">
    <property type="entry name" value="PROTEIN FECR"/>
    <property type="match status" value="1"/>
</dbReference>
<feature type="transmembrane region" description="Helical" evidence="1">
    <location>
        <begin position="91"/>
        <end position="112"/>
    </location>
</feature>
<protein>
    <submittedName>
        <fullName evidence="4">FecR family protein</fullName>
    </submittedName>
</protein>
<sequence>MEEELFTELLAKKLSGDITADEIAEFNRLVAGNTSFQKEYEAIRSYWTQDDEPYENIVSIFDDIKQRAGIIDTVAEKDNIREINKTGRTFTWLRIVAAAVAVIAISASIYLFKIKSAPENDIAQLQTKWGSTAQVKLSDGTMVTLNSLSVLKYPKHFNGKTREVYLDGEGYFDVARDHQHPFIVHTEKTAIKVLGTAFNLKSYANDAQFEATLFRGSIQATLNNAPTASILLKPSDKLIVNASGYQLTKETYADHSNSINAETAWMDHKLIFKNEPFNLLANNLVRKYGLNIVFKNNGLKSIKLSGEFENENIEQVLLSLQIVTKFNYKVSGNTIYIF</sequence>
<evidence type="ECO:0000313" key="4">
    <source>
        <dbReference type="EMBL" id="SDS53755.1"/>
    </source>
</evidence>
<dbReference type="InterPro" id="IPR032508">
    <property type="entry name" value="FecR_C"/>
</dbReference>
<dbReference type="OrthoDB" id="1523735at2"/>
<accession>A0A1H1T0G3</accession>
<dbReference type="Pfam" id="PF16344">
    <property type="entry name" value="FecR_C"/>
    <property type="match status" value="1"/>
</dbReference>
<feature type="domain" description="Protein FecR C-terminal" evidence="3">
    <location>
        <begin position="269"/>
        <end position="337"/>
    </location>
</feature>
<keyword evidence="1" id="KW-1133">Transmembrane helix</keyword>
<dbReference type="Proteomes" id="UP000199679">
    <property type="component" value="Chromosome I"/>
</dbReference>
<name>A0A1H1T0G3_MUCMA</name>
<keyword evidence="1" id="KW-0472">Membrane</keyword>
<dbReference type="PANTHER" id="PTHR30273">
    <property type="entry name" value="PERIPLASMIC SIGNAL SENSOR AND SIGMA FACTOR ACTIVATOR FECR-RELATED"/>
    <property type="match status" value="1"/>
</dbReference>
<dbReference type="Pfam" id="PF04773">
    <property type="entry name" value="FecR"/>
    <property type="match status" value="1"/>
</dbReference>
<evidence type="ECO:0000259" key="3">
    <source>
        <dbReference type="Pfam" id="PF16344"/>
    </source>
</evidence>
<dbReference type="RefSeq" id="WP_091370533.1">
    <property type="nucleotide sequence ID" value="NZ_LT629740.1"/>
</dbReference>
<gene>
    <name evidence="4" type="ORF">SAMN05216490_1337</name>
</gene>
<dbReference type="AlphaFoldDB" id="A0A1H1T0G3"/>
<proteinExistence type="predicted"/>
<keyword evidence="5" id="KW-1185">Reference proteome</keyword>
<dbReference type="InterPro" id="IPR006860">
    <property type="entry name" value="FecR"/>
</dbReference>
<keyword evidence="1" id="KW-0812">Transmembrane</keyword>
<dbReference type="STRING" id="652787.SAMN05216490_1337"/>
<evidence type="ECO:0000259" key="2">
    <source>
        <dbReference type="Pfam" id="PF04773"/>
    </source>
</evidence>
<dbReference type="FunFam" id="2.60.120.1440:FF:000001">
    <property type="entry name" value="Putative anti-sigma factor"/>
    <property type="match status" value="1"/>
</dbReference>
<feature type="domain" description="FecR protein" evidence="2">
    <location>
        <begin position="124"/>
        <end position="218"/>
    </location>
</feature>
<organism evidence="4 5">
    <name type="scientific">Mucilaginibacter mallensis</name>
    <dbReference type="NCBI Taxonomy" id="652787"/>
    <lineage>
        <taxon>Bacteria</taxon>
        <taxon>Pseudomonadati</taxon>
        <taxon>Bacteroidota</taxon>
        <taxon>Sphingobacteriia</taxon>
        <taxon>Sphingobacteriales</taxon>
        <taxon>Sphingobacteriaceae</taxon>
        <taxon>Mucilaginibacter</taxon>
    </lineage>
</organism>
<evidence type="ECO:0000256" key="1">
    <source>
        <dbReference type="SAM" id="Phobius"/>
    </source>
</evidence>
<dbReference type="GO" id="GO:0016989">
    <property type="term" value="F:sigma factor antagonist activity"/>
    <property type="evidence" value="ECO:0007669"/>
    <property type="project" value="TreeGrafter"/>
</dbReference>
<dbReference type="InterPro" id="IPR012373">
    <property type="entry name" value="Ferrdict_sens_TM"/>
</dbReference>
<evidence type="ECO:0000313" key="5">
    <source>
        <dbReference type="Proteomes" id="UP000199679"/>
    </source>
</evidence>
<dbReference type="EMBL" id="LT629740">
    <property type="protein sequence ID" value="SDS53755.1"/>
    <property type="molecule type" value="Genomic_DNA"/>
</dbReference>
<dbReference type="Gene3D" id="2.60.120.1440">
    <property type="match status" value="1"/>
</dbReference>
<dbReference type="PIRSF" id="PIRSF018266">
    <property type="entry name" value="FecR"/>
    <property type="match status" value="1"/>
</dbReference>